<dbReference type="InterPro" id="IPR001128">
    <property type="entry name" value="Cyt_P450"/>
</dbReference>
<dbReference type="Pfam" id="PF00067">
    <property type="entry name" value="p450"/>
    <property type="match status" value="1"/>
</dbReference>
<dbReference type="PRINTS" id="PR00385">
    <property type="entry name" value="P450"/>
</dbReference>
<dbReference type="PANTHER" id="PTHR24305">
    <property type="entry name" value="CYTOCHROME P450"/>
    <property type="match status" value="1"/>
</dbReference>
<name>A0A1I4AZY8_9HYPH</name>
<dbReference type="EMBL" id="FOSK01000007">
    <property type="protein sequence ID" value="SFK61239.1"/>
    <property type="molecule type" value="Genomic_DNA"/>
</dbReference>
<accession>A0A1I4AZY8</accession>
<reference evidence="2 3" key="1">
    <citation type="submission" date="2016-10" db="EMBL/GenBank/DDBJ databases">
        <authorList>
            <person name="Varghese N."/>
            <person name="Submissions S."/>
        </authorList>
    </citation>
    <scope>NUCLEOTIDE SEQUENCE [LARGE SCALE GENOMIC DNA]</scope>
    <source>
        <strain evidence="2 3">DSM 16392</strain>
    </source>
</reference>
<dbReference type="Gene3D" id="1.10.630.10">
    <property type="entry name" value="Cytochrome P450"/>
    <property type="match status" value="1"/>
</dbReference>
<evidence type="ECO:0000256" key="1">
    <source>
        <dbReference type="ARBA" id="ARBA00010617"/>
    </source>
</evidence>
<dbReference type="PRINTS" id="PR00463">
    <property type="entry name" value="EP450I"/>
</dbReference>
<evidence type="ECO:0000313" key="2">
    <source>
        <dbReference type="EMBL" id="SFK61239.1"/>
    </source>
</evidence>
<dbReference type="InterPro" id="IPR036396">
    <property type="entry name" value="Cyt_P450_sf"/>
</dbReference>
<dbReference type="PANTHER" id="PTHR24305:SF166">
    <property type="entry name" value="CYTOCHROME P450 12A4, MITOCHONDRIAL-RELATED"/>
    <property type="match status" value="1"/>
</dbReference>
<protein>
    <submittedName>
        <fullName evidence="2">Cytochrome P450</fullName>
    </submittedName>
</protein>
<comment type="similarity">
    <text evidence="1">Belongs to the cytochrome P450 family.</text>
</comment>
<dbReference type="SUPFAM" id="SSF48264">
    <property type="entry name" value="Cytochrome P450"/>
    <property type="match status" value="1"/>
</dbReference>
<sequence>MENKISLYRPPAPYPGEAAEGWRNFSNYLSSDPLGVIPKELYECAIFQFDDDNPRKFLVNEPKLLSRVLEEQQAIFPKGGGIAELLKPILHNGLVSAEGVDWQDQHEMVAPIFSNTSVRISFGYLQEALSSFVERFVQHAETGQTVKLAEEINFLVADVNFRCVFSKPIEIQLEHQCFDSIMKYEEQVAGTALDLKRFSGAGPPVFTEAALKTAEDVRAVISQIIDEHMHNKPPNSQNFFQVFQDARVPSTGKRFTKSQLVDQVASIFLSSHETTSAALCWSVYILAQCPEIVERIRTEVQLVTACGRISYEHLPRLRFTRDVFKEVLRLYPPVLYLSRVAREDTTLGDTLIPKESMVIISPWVVHRHRSFWENPDMFDPDRFSRGEAKATLGSYFPFGLGPRMCTGASYVTFLGIKVIARLCTMFDFETINTDEVRPDSTLYLKPSRPVLCKVHKRKFSK</sequence>
<evidence type="ECO:0000313" key="3">
    <source>
        <dbReference type="Proteomes" id="UP000199598"/>
    </source>
</evidence>
<dbReference type="InterPro" id="IPR050121">
    <property type="entry name" value="Cytochrome_P450_monoxygenase"/>
</dbReference>
<dbReference type="RefSeq" id="WP_093520289.1">
    <property type="nucleotide sequence ID" value="NZ_FOSK01000007.1"/>
</dbReference>
<dbReference type="Proteomes" id="UP000199598">
    <property type="component" value="Unassembled WGS sequence"/>
</dbReference>
<organism evidence="2 3">
    <name type="scientific">Pseudovibrio ascidiaceicola</name>
    <dbReference type="NCBI Taxonomy" id="285279"/>
    <lineage>
        <taxon>Bacteria</taxon>
        <taxon>Pseudomonadati</taxon>
        <taxon>Pseudomonadota</taxon>
        <taxon>Alphaproteobacteria</taxon>
        <taxon>Hyphomicrobiales</taxon>
        <taxon>Stappiaceae</taxon>
        <taxon>Pseudovibrio</taxon>
    </lineage>
</organism>
<dbReference type="InterPro" id="IPR002401">
    <property type="entry name" value="Cyt_P450_E_grp-I"/>
</dbReference>
<comment type="caution">
    <text evidence="2">The sequence shown here is derived from an EMBL/GenBank/DDBJ whole genome shotgun (WGS) entry which is preliminary data.</text>
</comment>
<keyword evidence="3" id="KW-1185">Reference proteome</keyword>
<proteinExistence type="inferred from homology"/>
<gene>
    <name evidence="2" type="ORF">SAMN04488518_1073</name>
</gene>